<name>A0A2T3YQG9_TRIA4</name>
<accession>A0A2T3YQG9</accession>
<sequence length="319" mass="35320">MGDAVINGTSRMGLTLQGYDQAIALSQTNINQTLKRYSTIDEAAMANFKAVLGPETDPDYTSELLSRQLLSSLMLTRPTRQSTPSSSKQNSKYTYWGVDPSNRRGLPKSLNSQPKVRRWSSLSTSGCNGASNRRSDRFQLDPVKISRPRRSDCTAQYQDKDAGLYQPVAYVAKVCRTRQVAQCAWVLRQARPTCDQSREQLLAKIGNVPPSFPPTKAQFQTIGNKPSADAEGDPPDPYNAFLFTEMCGVPGITTPWALPQNDLQWSDNWFYGVIVGSLAMSSTIFLREFVGKFVEPIHKDYSAFDDTLASGKSGMPMFG</sequence>
<dbReference type="OrthoDB" id="5429442at2759"/>
<proteinExistence type="predicted"/>
<feature type="region of interest" description="Disordered" evidence="1">
    <location>
        <begin position="75"/>
        <end position="137"/>
    </location>
</feature>
<evidence type="ECO:0000313" key="2">
    <source>
        <dbReference type="EMBL" id="PTB34820.1"/>
    </source>
</evidence>
<dbReference type="AlphaFoldDB" id="A0A2T3YQG9"/>
<dbReference type="Proteomes" id="UP000240493">
    <property type="component" value="Unassembled WGS sequence"/>
</dbReference>
<evidence type="ECO:0000256" key="1">
    <source>
        <dbReference type="SAM" id="MobiDB-lite"/>
    </source>
</evidence>
<keyword evidence="3" id="KW-1185">Reference proteome</keyword>
<protein>
    <submittedName>
        <fullName evidence="2">Uncharacterized protein</fullName>
    </submittedName>
</protein>
<reference evidence="2 3" key="1">
    <citation type="submission" date="2016-07" db="EMBL/GenBank/DDBJ databases">
        <title>Multiple horizontal gene transfer events from other fungi enriched the ability of initially mycotrophic Trichoderma (Ascomycota) to feed on dead plant biomass.</title>
        <authorList>
            <consortium name="DOE Joint Genome Institute"/>
            <person name="Aerts A."/>
            <person name="Atanasova L."/>
            <person name="Chenthamara K."/>
            <person name="Zhang J."/>
            <person name="Grujic M."/>
            <person name="Henrissat B."/>
            <person name="Kuo A."/>
            <person name="Salamov A."/>
            <person name="Lipzen A."/>
            <person name="Labutti K."/>
            <person name="Barry K."/>
            <person name="Miao Y."/>
            <person name="Rahimi M.J."/>
            <person name="Shen Q."/>
            <person name="Grigoriev I.V."/>
            <person name="Kubicek C.P."/>
            <person name="Druzhinina I.S."/>
        </authorList>
    </citation>
    <scope>NUCLEOTIDE SEQUENCE [LARGE SCALE GENOMIC DNA]</scope>
    <source>
        <strain evidence="2 3">CBS 433.97</strain>
    </source>
</reference>
<feature type="compositionally biased region" description="Polar residues" evidence="1">
    <location>
        <begin position="109"/>
        <end position="132"/>
    </location>
</feature>
<evidence type="ECO:0000313" key="3">
    <source>
        <dbReference type="Proteomes" id="UP000240493"/>
    </source>
</evidence>
<organism evidence="2 3">
    <name type="scientific">Trichoderma asperellum (strain ATCC 204424 / CBS 433.97 / NBRC 101777)</name>
    <dbReference type="NCBI Taxonomy" id="1042311"/>
    <lineage>
        <taxon>Eukaryota</taxon>
        <taxon>Fungi</taxon>
        <taxon>Dikarya</taxon>
        <taxon>Ascomycota</taxon>
        <taxon>Pezizomycotina</taxon>
        <taxon>Sordariomycetes</taxon>
        <taxon>Hypocreomycetidae</taxon>
        <taxon>Hypocreales</taxon>
        <taxon>Hypocreaceae</taxon>
        <taxon>Trichoderma</taxon>
    </lineage>
</organism>
<gene>
    <name evidence="2" type="ORF">M441DRAFT_32477</name>
</gene>
<feature type="compositionally biased region" description="Low complexity" evidence="1">
    <location>
        <begin position="75"/>
        <end position="87"/>
    </location>
</feature>
<dbReference type="STRING" id="1042311.A0A2T3YQG9"/>
<dbReference type="EMBL" id="KZ679295">
    <property type="protein sequence ID" value="PTB34820.1"/>
    <property type="molecule type" value="Genomic_DNA"/>
</dbReference>